<sequence>MAMVAAGNEGERGREAASGAGVAVRAQQGGSGGGGARRAGGAVAKPRRRGERTWRAREQDERERGGRRAARVRFAWHRQWAAAAVRAACGVSRDGARASGWRSMDGARAAVARRGRRCVRGGRVCTHECTCAWAGRAGRACRGGERGRAEQEVAGVVRAGRRGGTRGRRAGAGACAGACGQGAEKEGRRREKGEKKKGKRKWRKRKGKRKREEREREKKRERKLKREKGK</sequence>
<feature type="compositionally biased region" description="Basic residues" evidence="1">
    <location>
        <begin position="195"/>
        <end position="209"/>
    </location>
</feature>
<organism evidence="2 3">
    <name type="scientific">Panicum virgatum</name>
    <name type="common">Blackwell switchgrass</name>
    <dbReference type="NCBI Taxonomy" id="38727"/>
    <lineage>
        <taxon>Eukaryota</taxon>
        <taxon>Viridiplantae</taxon>
        <taxon>Streptophyta</taxon>
        <taxon>Embryophyta</taxon>
        <taxon>Tracheophyta</taxon>
        <taxon>Spermatophyta</taxon>
        <taxon>Magnoliopsida</taxon>
        <taxon>Liliopsida</taxon>
        <taxon>Poales</taxon>
        <taxon>Poaceae</taxon>
        <taxon>PACMAD clade</taxon>
        <taxon>Panicoideae</taxon>
        <taxon>Panicodae</taxon>
        <taxon>Paniceae</taxon>
        <taxon>Panicinae</taxon>
        <taxon>Panicum</taxon>
        <taxon>Panicum sect. Hiantes</taxon>
    </lineage>
</organism>
<feature type="region of interest" description="Disordered" evidence="1">
    <location>
        <begin position="160"/>
        <end position="230"/>
    </location>
</feature>
<feature type="compositionally biased region" description="Basic and acidic residues" evidence="1">
    <location>
        <begin position="183"/>
        <end position="194"/>
    </location>
</feature>
<dbReference type="EMBL" id="CM029053">
    <property type="protein sequence ID" value="KAG2549920.1"/>
    <property type="molecule type" value="Genomic_DNA"/>
</dbReference>
<feature type="compositionally biased region" description="Low complexity" evidence="1">
    <location>
        <begin position="171"/>
        <end position="182"/>
    </location>
</feature>
<feature type="compositionally biased region" description="Low complexity" evidence="1">
    <location>
        <begin position="16"/>
        <end position="28"/>
    </location>
</feature>
<reference evidence="2" key="1">
    <citation type="submission" date="2020-05" db="EMBL/GenBank/DDBJ databases">
        <title>WGS assembly of Panicum virgatum.</title>
        <authorList>
            <person name="Lovell J.T."/>
            <person name="Jenkins J."/>
            <person name="Shu S."/>
            <person name="Juenger T.E."/>
            <person name="Schmutz J."/>
        </authorList>
    </citation>
    <scope>NUCLEOTIDE SEQUENCE</scope>
    <source>
        <strain evidence="2">AP13</strain>
    </source>
</reference>
<evidence type="ECO:0000256" key="1">
    <source>
        <dbReference type="SAM" id="MobiDB-lite"/>
    </source>
</evidence>
<feature type="region of interest" description="Disordered" evidence="1">
    <location>
        <begin position="1"/>
        <end position="66"/>
    </location>
</feature>
<feature type="compositionally biased region" description="Gly residues" evidence="1">
    <location>
        <begin position="29"/>
        <end position="38"/>
    </location>
</feature>
<feature type="compositionally biased region" description="Basic residues" evidence="1">
    <location>
        <begin position="219"/>
        <end position="230"/>
    </location>
</feature>
<evidence type="ECO:0000313" key="3">
    <source>
        <dbReference type="Proteomes" id="UP000823388"/>
    </source>
</evidence>
<proteinExistence type="predicted"/>
<comment type="caution">
    <text evidence="2">The sequence shown here is derived from an EMBL/GenBank/DDBJ whole genome shotgun (WGS) entry which is preliminary data.</text>
</comment>
<accession>A0A8T0NKL6</accession>
<dbReference type="Proteomes" id="UP000823388">
    <property type="component" value="Chromosome 9K"/>
</dbReference>
<evidence type="ECO:0000313" key="2">
    <source>
        <dbReference type="EMBL" id="KAG2549920.1"/>
    </source>
</evidence>
<dbReference type="AlphaFoldDB" id="A0A8T0NKL6"/>
<feature type="compositionally biased region" description="Basic and acidic residues" evidence="1">
    <location>
        <begin position="51"/>
        <end position="66"/>
    </location>
</feature>
<name>A0A8T0NKL6_PANVG</name>
<gene>
    <name evidence="2" type="ORF">PVAP13_9KG278613</name>
</gene>
<feature type="compositionally biased region" description="Basic residues" evidence="1">
    <location>
        <begin position="160"/>
        <end position="169"/>
    </location>
</feature>
<protein>
    <submittedName>
        <fullName evidence="2">Uncharacterized protein</fullName>
    </submittedName>
</protein>
<keyword evidence="3" id="KW-1185">Reference proteome</keyword>